<dbReference type="Proteomes" id="UP000291343">
    <property type="component" value="Unassembled WGS sequence"/>
</dbReference>
<organism evidence="1 2">
    <name type="scientific">Laodelphax striatellus</name>
    <name type="common">Small brown planthopper</name>
    <name type="synonym">Delphax striatella</name>
    <dbReference type="NCBI Taxonomy" id="195883"/>
    <lineage>
        <taxon>Eukaryota</taxon>
        <taxon>Metazoa</taxon>
        <taxon>Ecdysozoa</taxon>
        <taxon>Arthropoda</taxon>
        <taxon>Hexapoda</taxon>
        <taxon>Insecta</taxon>
        <taxon>Pterygota</taxon>
        <taxon>Neoptera</taxon>
        <taxon>Paraneoptera</taxon>
        <taxon>Hemiptera</taxon>
        <taxon>Auchenorrhyncha</taxon>
        <taxon>Fulgoroidea</taxon>
        <taxon>Delphacidae</taxon>
        <taxon>Criomorphinae</taxon>
        <taxon>Laodelphax</taxon>
    </lineage>
</organism>
<reference evidence="1 2" key="1">
    <citation type="journal article" date="2017" name="Gigascience">
        <title>Genome sequence of the small brown planthopper, Laodelphax striatellus.</title>
        <authorList>
            <person name="Zhu J."/>
            <person name="Jiang F."/>
            <person name="Wang X."/>
            <person name="Yang P."/>
            <person name="Bao Y."/>
            <person name="Zhao W."/>
            <person name="Wang W."/>
            <person name="Lu H."/>
            <person name="Wang Q."/>
            <person name="Cui N."/>
            <person name="Li J."/>
            <person name="Chen X."/>
            <person name="Luo L."/>
            <person name="Yu J."/>
            <person name="Kang L."/>
            <person name="Cui F."/>
        </authorList>
    </citation>
    <scope>NUCLEOTIDE SEQUENCE [LARGE SCALE GENOMIC DNA]</scope>
    <source>
        <strain evidence="1">Lst14</strain>
    </source>
</reference>
<comment type="caution">
    <text evidence="1">The sequence shown here is derived from an EMBL/GenBank/DDBJ whole genome shotgun (WGS) entry which is preliminary data.</text>
</comment>
<gene>
    <name evidence="1" type="ORF">LSTR_LSTR008162</name>
</gene>
<protein>
    <submittedName>
        <fullName evidence="1">Uncharacterized protein</fullName>
    </submittedName>
</protein>
<dbReference type="InParanoid" id="A0A482WZM3"/>
<sequence length="212" mass="24097">MTTVTGKQRPFVRGRPALFTPRTRELARVRLYVCKSEPARGVSCAYNSLAEELEKSNKIEFHIVFALVCAPPRSGCSHPRVHDVTHQSILFFVLPTRFGSASAIAKGDSRPLSFEVPASLRGVRSHTSTQRLSVLPITHPLFFHTHIHTDTAGVVFTLGRSCRHHTTKNKKRLRQQKCQYRPWWCMCCDRDPVEKQSMLKAERRSCGSVEVR</sequence>
<name>A0A482WZM3_LAOST</name>
<evidence type="ECO:0000313" key="1">
    <source>
        <dbReference type="EMBL" id="RZF38792.1"/>
    </source>
</evidence>
<proteinExistence type="predicted"/>
<accession>A0A482WZM3</accession>
<dbReference type="EMBL" id="QKKF02021700">
    <property type="protein sequence ID" value="RZF38792.1"/>
    <property type="molecule type" value="Genomic_DNA"/>
</dbReference>
<evidence type="ECO:0000313" key="2">
    <source>
        <dbReference type="Proteomes" id="UP000291343"/>
    </source>
</evidence>
<dbReference type="AlphaFoldDB" id="A0A482WZM3"/>
<keyword evidence="2" id="KW-1185">Reference proteome</keyword>